<dbReference type="EMBL" id="VAHF01000003">
    <property type="protein sequence ID" value="TXG67060.1"/>
    <property type="molecule type" value="Genomic_DNA"/>
</dbReference>
<organism evidence="4 5">
    <name type="scientific">Acer yangbiense</name>
    <dbReference type="NCBI Taxonomy" id="1000413"/>
    <lineage>
        <taxon>Eukaryota</taxon>
        <taxon>Viridiplantae</taxon>
        <taxon>Streptophyta</taxon>
        <taxon>Embryophyta</taxon>
        <taxon>Tracheophyta</taxon>
        <taxon>Spermatophyta</taxon>
        <taxon>Magnoliopsida</taxon>
        <taxon>eudicotyledons</taxon>
        <taxon>Gunneridae</taxon>
        <taxon>Pentapetalae</taxon>
        <taxon>rosids</taxon>
        <taxon>malvids</taxon>
        <taxon>Sapindales</taxon>
        <taxon>Sapindaceae</taxon>
        <taxon>Hippocastanoideae</taxon>
        <taxon>Acereae</taxon>
        <taxon>Acer</taxon>
    </lineage>
</organism>
<dbReference type="PANTHER" id="PTHR47293">
    <property type="entry name" value="JACALIN-RELATED LECTIN 3"/>
    <property type="match status" value="1"/>
</dbReference>
<dbReference type="GO" id="GO:0030246">
    <property type="term" value="F:carbohydrate binding"/>
    <property type="evidence" value="ECO:0007669"/>
    <property type="project" value="UniProtKB-KW"/>
</dbReference>
<accession>A0A5C7ICJ2</accession>
<name>A0A5C7ICJ2_9ROSI</name>
<dbReference type="Pfam" id="PF01419">
    <property type="entry name" value="Jacalin"/>
    <property type="match status" value="1"/>
</dbReference>
<protein>
    <recommendedName>
        <fullName evidence="3">Jacalin-type lectin domain-containing protein</fullName>
    </recommendedName>
</protein>
<evidence type="ECO:0000259" key="3">
    <source>
        <dbReference type="PROSITE" id="PS51752"/>
    </source>
</evidence>
<dbReference type="SUPFAM" id="SSF51101">
    <property type="entry name" value="Mannose-binding lectins"/>
    <property type="match status" value="1"/>
</dbReference>
<dbReference type="PANTHER" id="PTHR47293:SF66">
    <property type="entry name" value="JACALIN-RELATED LECTIN 11-RELATED"/>
    <property type="match status" value="1"/>
</dbReference>
<keyword evidence="5" id="KW-1185">Reference proteome</keyword>
<keyword evidence="2" id="KW-0430">Lectin</keyword>
<dbReference type="Gene3D" id="2.100.10.30">
    <property type="entry name" value="Jacalin-like lectin domain"/>
    <property type="match status" value="1"/>
</dbReference>
<feature type="domain" description="Jacalin-type lectin" evidence="3">
    <location>
        <begin position="1"/>
        <end position="101"/>
    </location>
</feature>
<evidence type="ECO:0000313" key="5">
    <source>
        <dbReference type="Proteomes" id="UP000323000"/>
    </source>
</evidence>
<dbReference type="PROSITE" id="PS51752">
    <property type="entry name" value="JACALIN_LECTIN"/>
    <property type="match status" value="1"/>
</dbReference>
<dbReference type="OrthoDB" id="581739at2759"/>
<reference evidence="5" key="1">
    <citation type="journal article" date="2019" name="Gigascience">
        <title>De novo genome assembly of the endangered Acer yangbiense, a plant species with extremely small populations endemic to Yunnan Province, China.</title>
        <authorList>
            <person name="Yang J."/>
            <person name="Wariss H.M."/>
            <person name="Tao L."/>
            <person name="Zhang R."/>
            <person name="Yun Q."/>
            <person name="Hollingsworth P."/>
            <person name="Dao Z."/>
            <person name="Luo G."/>
            <person name="Guo H."/>
            <person name="Ma Y."/>
            <person name="Sun W."/>
        </authorList>
    </citation>
    <scope>NUCLEOTIDE SEQUENCE [LARGE SCALE GENOMIC DNA]</scope>
    <source>
        <strain evidence="5">cv. Malutang</strain>
    </source>
</reference>
<comment type="similarity">
    <text evidence="1">Belongs to the jacalin lectin family.</text>
</comment>
<evidence type="ECO:0000313" key="4">
    <source>
        <dbReference type="EMBL" id="TXG67060.1"/>
    </source>
</evidence>
<dbReference type="InterPro" id="IPR001229">
    <property type="entry name" value="Jacalin-like_lectin_dom"/>
</dbReference>
<dbReference type="AlphaFoldDB" id="A0A5C7ICJ2"/>
<evidence type="ECO:0000256" key="2">
    <source>
        <dbReference type="ARBA" id="ARBA00022734"/>
    </source>
</evidence>
<gene>
    <name evidence="4" type="ORF">EZV62_008335</name>
</gene>
<sequence>MEREKLRLRGLARLAILAVQFEIRGSDEYITTIGGTTTKLASNDDRVVVESLTFYTNETHYEPYGKTSGLPFTVPIENGEVVGFFGHQSDYINAIGIYVKSLN</sequence>
<dbReference type="Proteomes" id="UP000323000">
    <property type="component" value="Chromosome 3"/>
</dbReference>
<dbReference type="InterPro" id="IPR036404">
    <property type="entry name" value="Jacalin-like_lectin_dom_sf"/>
</dbReference>
<evidence type="ECO:0000256" key="1">
    <source>
        <dbReference type="ARBA" id="ARBA00006568"/>
    </source>
</evidence>
<dbReference type="SMART" id="SM00915">
    <property type="entry name" value="Jacalin"/>
    <property type="match status" value="1"/>
</dbReference>
<proteinExistence type="inferred from homology"/>
<comment type="caution">
    <text evidence="4">The sequence shown here is derived from an EMBL/GenBank/DDBJ whole genome shotgun (WGS) entry which is preliminary data.</text>
</comment>